<reference evidence="2" key="1">
    <citation type="journal article" date="2023" name="Nat. Plants">
        <title>Single-cell RNA sequencing provides a high-resolution roadmap for understanding the multicellular compartmentation of specialized metabolism.</title>
        <authorList>
            <person name="Sun S."/>
            <person name="Shen X."/>
            <person name="Li Y."/>
            <person name="Li Y."/>
            <person name="Wang S."/>
            <person name="Li R."/>
            <person name="Zhang H."/>
            <person name="Shen G."/>
            <person name="Guo B."/>
            <person name="Wei J."/>
            <person name="Xu J."/>
            <person name="St-Pierre B."/>
            <person name="Chen S."/>
            <person name="Sun C."/>
        </authorList>
    </citation>
    <scope>NUCLEOTIDE SEQUENCE [LARGE SCALE GENOMIC DNA]</scope>
</reference>
<comment type="caution">
    <text evidence="1">The sequence shown here is derived from an EMBL/GenBank/DDBJ whole genome shotgun (WGS) entry which is preliminary data.</text>
</comment>
<dbReference type="Proteomes" id="UP001060085">
    <property type="component" value="Linkage Group LG05"/>
</dbReference>
<sequence>MTAYPVPSRLRVEQSAASTRVHAFDEGSRFVVLSSLVDQGKIEVVEFTTLQATVQVVTNPPVWPKVTPKAKAQGIVIGNKVKIGPKQKTVALDKGKLVHCWADDYSYSGTYSDELRPPDASDVSTHDAIQEDIPDRFGDCMMLDEDEAPQLAYTRVSVGTDLVE</sequence>
<protein>
    <submittedName>
        <fullName evidence="1">Uncharacterized protein</fullName>
    </submittedName>
</protein>
<dbReference type="EMBL" id="CM044705">
    <property type="protein sequence ID" value="KAI5664675.1"/>
    <property type="molecule type" value="Genomic_DNA"/>
</dbReference>
<evidence type="ECO:0000313" key="1">
    <source>
        <dbReference type="EMBL" id="KAI5664675.1"/>
    </source>
</evidence>
<keyword evidence="2" id="KW-1185">Reference proteome</keyword>
<accession>A0ACC0AUW0</accession>
<name>A0ACC0AUW0_CATRO</name>
<proteinExistence type="predicted"/>
<evidence type="ECO:0000313" key="2">
    <source>
        <dbReference type="Proteomes" id="UP001060085"/>
    </source>
</evidence>
<gene>
    <name evidence="1" type="ORF">M9H77_23998</name>
</gene>
<organism evidence="1 2">
    <name type="scientific">Catharanthus roseus</name>
    <name type="common">Madagascar periwinkle</name>
    <name type="synonym">Vinca rosea</name>
    <dbReference type="NCBI Taxonomy" id="4058"/>
    <lineage>
        <taxon>Eukaryota</taxon>
        <taxon>Viridiplantae</taxon>
        <taxon>Streptophyta</taxon>
        <taxon>Embryophyta</taxon>
        <taxon>Tracheophyta</taxon>
        <taxon>Spermatophyta</taxon>
        <taxon>Magnoliopsida</taxon>
        <taxon>eudicotyledons</taxon>
        <taxon>Gunneridae</taxon>
        <taxon>Pentapetalae</taxon>
        <taxon>asterids</taxon>
        <taxon>lamiids</taxon>
        <taxon>Gentianales</taxon>
        <taxon>Apocynaceae</taxon>
        <taxon>Rauvolfioideae</taxon>
        <taxon>Vinceae</taxon>
        <taxon>Catharanthinae</taxon>
        <taxon>Catharanthus</taxon>
    </lineage>
</organism>